<dbReference type="Pfam" id="PF18843">
    <property type="entry name" value="LPD28"/>
    <property type="match status" value="1"/>
</dbReference>
<dbReference type="InterPro" id="IPR040809">
    <property type="entry name" value="LPD28"/>
</dbReference>
<evidence type="ECO:0000259" key="1">
    <source>
        <dbReference type="Pfam" id="PF18843"/>
    </source>
</evidence>
<evidence type="ECO:0000313" key="3">
    <source>
        <dbReference type="Proteomes" id="UP000564425"/>
    </source>
</evidence>
<feature type="domain" description="Large polyvalent protein associated" evidence="1">
    <location>
        <begin position="7"/>
        <end position="66"/>
    </location>
</feature>
<evidence type="ECO:0000313" key="2">
    <source>
        <dbReference type="EMBL" id="MBA2851702.1"/>
    </source>
</evidence>
<comment type="caution">
    <text evidence="2">The sequence shown here is derived from an EMBL/GenBank/DDBJ whole genome shotgun (WGS) entry which is preliminary data.</text>
</comment>
<reference evidence="2 3" key="1">
    <citation type="submission" date="2020-07" db="EMBL/GenBank/DDBJ databases">
        <title>Genomic Encyclopedia of Type Strains, Phase IV (KMG-V): Genome sequencing to study the core and pangenomes of soil and plant-associated prokaryotes.</title>
        <authorList>
            <person name="Whitman W."/>
        </authorList>
    </citation>
    <scope>NUCLEOTIDE SEQUENCE [LARGE SCALE GENOMIC DNA]</scope>
    <source>
        <strain evidence="2 3">A1</strain>
    </source>
</reference>
<dbReference type="RefSeq" id="WP_181501528.1">
    <property type="nucleotide sequence ID" value="NZ_JACDUH010000003.1"/>
</dbReference>
<proteinExistence type="predicted"/>
<dbReference type="Proteomes" id="UP000564425">
    <property type="component" value="Unassembled WGS sequence"/>
</dbReference>
<protein>
    <recommendedName>
        <fullName evidence="1">Large polyvalent protein associated domain-containing protein</fullName>
    </recommendedName>
</protein>
<accession>A0A7J9NVJ4</accession>
<gene>
    <name evidence="2" type="ORF">HNP86_001861</name>
</gene>
<sequence length="79" mass="9239">MRIITTSHKRLRDDDVREGYLYHIRGEDDNGEPYSVEKHVWVNHCYSVVLSEPIDFGDDNYMTLGMFAETYGIDLLQVV</sequence>
<dbReference type="EMBL" id="JACDUH010000003">
    <property type="protein sequence ID" value="MBA2851702.1"/>
    <property type="molecule type" value="Genomic_DNA"/>
</dbReference>
<name>A0A7J9NVJ4_METMI</name>
<organism evidence="2 3">
    <name type="scientific">Methanococcus maripaludis</name>
    <name type="common">Methanococcus deltae</name>
    <dbReference type="NCBI Taxonomy" id="39152"/>
    <lineage>
        <taxon>Archaea</taxon>
        <taxon>Methanobacteriati</taxon>
        <taxon>Methanobacteriota</taxon>
        <taxon>Methanomada group</taxon>
        <taxon>Methanococci</taxon>
        <taxon>Methanococcales</taxon>
        <taxon>Methanococcaceae</taxon>
        <taxon>Methanococcus</taxon>
    </lineage>
</organism>
<dbReference type="AlphaFoldDB" id="A0A7J9NVJ4"/>